<dbReference type="InterPro" id="IPR003495">
    <property type="entry name" value="CobW/HypB/UreG_nucleotide-bd"/>
</dbReference>
<comment type="catalytic activity">
    <reaction evidence="5">
        <text>GTP + H2O = GDP + phosphate + H(+)</text>
        <dbReference type="Rhea" id="RHEA:19669"/>
        <dbReference type="ChEBI" id="CHEBI:15377"/>
        <dbReference type="ChEBI" id="CHEBI:15378"/>
        <dbReference type="ChEBI" id="CHEBI:37565"/>
        <dbReference type="ChEBI" id="CHEBI:43474"/>
        <dbReference type="ChEBI" id="CHEBI:58189"/>
    </reaction>
    <physiologicalReaction direction="left-to-right" evidence="5">
        <dbReference type="Rhea" id="RHEA:19670"/>
    </physiologicalReaction>
</comment>
<dbReference type="Pfam" id="PF02492">
    <property type="entry name" value="cobW"/>
    <property type="match status" value="1"/>
</dbReference>
<evidence type="ECO:0000256" key="2">
    <source>
        <dbReference type="ARBA" id="ARBA00022801"/>
    </source>
</evidence>
<name>A0A7S2S246_9STRA</name>
<evidence type="ECO:0000259" key="6">
    <source>
        <dbReference type="SMART" id="SM00833"/>
    </source>
</evidence>
<dbReference type="InterPro" id="IPR011629">
    <property type="entry name" value="CobW-like_C"/>
</dbReference>
<dbReference type="SMART" id="SM00833">
    <property type="entry name" value="CobW_C"/>
    <property type="match status" value="1"/>
</dbReference>
<gene>
    <name evidence="7" type="ORF">QSP1433_LOCUS9451</name>
</gene>
<dbReference type="Pfam" id="PF07683">
    <property type="entry name" value="CobW_C"/>
    <property type="match status" value="1"/>
</dbReference>
<evidence type="ECO:0000256" key="1">
    <source>
        <dbReference type="ARBA" id="ARBA00022741"/>
    </source>
</evidence>
<sequence length="413" mass="46084">MGDERVPVTVITGFLGAGKTTLLNHILSSKEHGLRFAVIENEFGDVSIDDGIVRQQSEEQILEMMNGCVCCTVRGDLVKVVKKLLNRDGKKFDAILLETTGMADPSPVAQTFFVDKEIKASCRLDGIITMVDAKYILDHLAETRENGKVNESHQQIAFADRIVLNKIDLVTRPEIDTIKSAIGAINSTASVIETERSVTSPANLIGIRGFDLDRVIEFESGFLDVHHKKSHGHSHGHHHDSDIGSISFRSSSDLSAPLLQQWLRKLVSTQNENLYRYKGIVALKGMDKKYVFQGVHMIVEGDFTVPWTSGETRESKVVFIGRHLDKKQLAADFNKCETKPLRFVVGAQVQVRFDGEYIVGTVQTTWEDGFAYTVRVPGCEKVLVPVDTDAFIRVDCDPNTDRVKRHKVCVEQM</sequence>
<evidence type="ECO:0000313" key="7">
    <source>
        <dbReference type="EMBL" id="CAD9687267.1"/>
    </source>
</evidence>
<dbReference type="CDD" id="cd03112">
    <property type="entry name" value="CobW-like"/>
    <property type="match status" value="1"/>
</dbReference>
<keyword evidence="3" id="KW-0143">Chaperone</keyword>
<dbReference type="GO" id="GO:0005737">
    <property type="term" value="C:cytoplasm"/>
    <property type="evidence" value="ECO:0007669"/>
    <property type="project" value="TreeGrafter"/>
</dbReference>
<reference evidence="7" key="1">
    <citation type="submission" date="2021-01" db="EMBL/GenBank/DDBJ databases">
        <authorList>
            <person name="Corre E."/>
            <person name="Pelletier E."/>
            <person name="Niang G."/>
            <person name="Scheremetjew M."/>
            <person name="Finn R."/>
            <person name="Kale V."/>
            <person name="Holt S."/>
            <person name="Cochrane G."/>
            <person name="Meng A."/>
            <person name="Brown T."/>
            <person name="Cohen L."/>
        </authorList>
    </citation>
    <scope>NUCLEOTIDE SEQUENCE</scope>
    <source>
        <strain evidence="7">NY070348D</strain>
    </source>
</reference>
<keyword evidence="1" id="KW-0547">Nucleotide-binding</keyword>
<dbReference type="InterPro" id="IPR051316">
    <property type="entry name" value="Zinc-reg_GTPase_activator"/>
</dbReference>
<dbReference type="PANTHER" id="PTHR13748:SF62">
    <property type="entry name" value="COBW DOMAIN-CONTAINING PROTEIN"/>
    <property type="match status" value="1"/>
</dbReference>
<evidence type="ECO:0000256" key="3">
    <source>
        <dbReference type="ARBA" id="ARBA00023186"/>
    </source>
</evidence>
<evidence type="ECO:0000256" key="4">
    <source>
        <dbReference type="ARBA" id="ARBA00034320"/>
    </source>
</evidence>
<dbReference type="PANTHER" id="PTHR13748">
    <property type="entry name" value="COBW-RELATED"/>
    <property type="match status" value="1"/>
</dbReference>
<dbReference type="AlphaFoldDB" id="A0A7S2S246"/>
<evidence type="ECO:0000256" key="5">
    <source>
        <dbReference type="ARBA" id="ARBA00049117"/>
    </source>
</evidence>
<accession>A0A7S2S246</accession>
<dbReference type="EMBL" id="HBHK01015075">
    <property type="protein sequence ID" value="CAD9687267.1"/>
    <property type="molecule type" value="Transcribed_RNA"/>
</dbReference>
<protein>
    <recommendedName>
        <fullName evidence="6">CobW C-terminal domain-containing protein</fullName>
    </recommendedName>
</protein>
<feature type="domain" description="CobW C-terminal" evidence="6">
    <location>
        <begin position="243"/>
        <end position="337"/>
    </location>
</feature>
<proteinExistence type="inferred from homology"/>
<keyword evidence="2" id="KW-0378">Hydrolase</keyword>
<dbReference type="InterPro" id="IPR027417">
    <property type="entry name" value="P-loop_NTPase"/>
</dbReference>
<dbReference type="Gene3D" id="3.30.1220.10">
    <property type="entry name" value="CobW-like, C-terminal domain"/>
    <property type="match status" value="1"/>
</dbReference>
<dbReference type="GO" id="GO:0000166">
    <property type="term" value="F:nucleotide binding"/>
    <property type="evidence" value="ECO:0007669"/>
    <property type="project" value="UniProtKB-KW"/>
</dbReference>
<dbReference type="SUPFAM" id="SSF90002">
    <property type="entry name" value="Hypothetical protein YjiA, C-terminal domain"/>
    <property type="match status" value="1"/>
</dbReference>
<dbReference type="InterPro" id="IPR036627">
    <property type="entry name" value="CobW-likC_sf"/>
</dbReference>
<comment type="similarity">
    <text evidence="4">Belongs to the SIMIBI class G3E GTPase family. ZNG1 subfamily.</text>
</comment>
<dbReference type="GO" id="GO:0016787">
    <property type="term" value="F:hydrolase activity"/>
    <property type="evidence" value="ECO:0007669"/>
    <property type="project" value="UniProtKB-KW"/>
</dbReference>
<dbReference type="SUPFAM" id="SSF52540">
    <property type="entry name" value="P-loop containing nucleoside triphosphate hydrolases"/>
    <property type="match status" value="1"/>
</dbReference>
<dbReference type="Gene3D" id="3.40.50.300">
    <property type="entry name" value="P-loop containing nucleotide triphosphate hydrolases"/>
    <property type="match status" value="1"/>
</dbReference>
<organism evidence="7">
    <name type="scientific">Mucochytrium quahogii</name>
    <dbReference type="NCBI Taxonomy" id="96639"/>
    <lineage>
        <taxon>Eukaryota</taxon>
        <taxon>Sar</taxon>
        <taxon>Stramenopiles</taxon>
        <taxon>Bigyra</taxon>
        <taxon>Labyrinthulomycetes</taxon>
        <taxon>Thraustochytrida</taxon>
        <taxon>Thraustochytriidae</taxon>
        <taxon>Mucochytrium</taxon>
    </lineage>
</organism>